<keyword evidence="2" id="KW-0378">Hydrolase</keyword>
<dbReference type="OrthoDB" id="10261598at2759"/>
<sequence length="310" mass="35005">AYKFPKIKHENAIFRKGLAYSYMTSKENTKWILSENSINTSSSLIGNALSNLYTNENIFHILYNDQPPVGETSEVKGHTKGVVLANENGGIWLIHSTPHFPPIGRGYSYPKTGTVYGQSFLCISLDVSNLNEVGQQLKYNEPFIYSTNIPDILSKKFPDLVKAADNVTIKNAPWYRQTNLQTIAGQQFVSFAKSKNFGKDLYSSWVSTVLKSDLFVETWRKGPGNLPSNCNNNYKVNNVKQIKLQTIRFLTTEDHSKWAVSENLEHTQWVCIGDINRQEHQLQRGGGTVCVSHKNLSTNYLKSVIDSEQC</sequence>
<dbReference type="GO" id="GO:0004531">
    <property type="term" value="F:deoxyribonuclease II activity"/>
    <property type="evidence" value="ECO:0007669"/>
    <property type="project" value="InterPro"/>
</dbReference>
<dbReference type="EMBL" id="OV121138">
    <property type="protein sequence ID" value="CAH0560064.1"/>
    <property type="molecule type" value="Genomic_DNA"/>
</dbReference>
<protein>
    <submittedName>
        <fullName evidence="3">Uncharacterized protein</fullName>
    </submittedName>
</protein>
<evidence type="ECO:0000256" key="1">
    <source>
        <dbReference type="ARBA" id="ARBA00007527"/>
    </source>
</evidence>
<organism evidence="3 4">
    <name type="scientific">Brassicogethes aeneus</name>
    <name type="common">Rape pollen beetle</name>
    <name type="synonym">Meligethes aeneus</name>
    <dbReference type="NCBI Taxonomy" id="1431903"/>
    <lineage>
        <taxon>Eukaryota</taxon>
        <taxon>Metazoa</taxon>
        <taxon>Ecdysozoa</taxon>
        <taxon>Arthropoda</taxon>
        <taxon>Hexapoda</taxon>
        <taxon>Insecta</taxon>
        <taxon>Pterygota</taxon>
        <taxon>Neoptera</taxon>
        <taxon>Endopterygota</taxon>
        <taxon>Coleoptera</taxon>
        <taxon>Polyphaga</taxon>
        <taxon>Cucujiformia</taxon>
        <taxon>Nitidulidae</taxon>
        <taxon>Meligethinae</taxon>
        <taxon>Brassicogethes</taxon>
    </lineage>
</organism>
<gene>
    <name evidence="3" type="ORF">MELIAE_LOCUS9894</name>
</gene>
<dbReference type="GO" id="GO:0006309">
    <property type="term" value="P:apoptotic DNA fragmentation"/>
    <property type="evidence" value="ECO:0007669"/>
    <property type="project" value="TreeGrafter"/>
</dbReference>
<keyword evidence="4" id="KW-1185">Reference proteome</keyword>
<dbReference type="InterPro" id="IPR004947">
    <property type="entry name" value="DNase_II"/>
</dbReference>
<dbReference type="PANTHER" id="PTHR10858">
    <property type="entry name" value="DEOXYRIBONUCLEASE II"/>
    <property type="match status" value="1"/>
</dbReference>
<dbReference type="Proteomes" id="UP001154078">
    <property type="component" value="Chromosome 7"/>
</dbReference>
<accession>A0A9P0BCA8</accession>
<evidence type="ECO:0000256" key="2">
    <source>
        <dbReference type="ARBA" id="ARBA00022801"/>
    </source>
</evidence>
<dbReference type="CDD" id="cd09121">
    <property type="entry name" value="PLDc_DNaseII_2"/>
    <property type="match status" value="1"/>
</dbReference>
<evidence type="ECO:0000313" key="4">
    <source>
        <dbReference type="Proteomes" id="UP001154078"/>
    </source>
</evidence>
<evidence type="ECO:0000313" key="3">
    <source>
        <dbReference type="EMBL" id="CAH0560064.1"/>
    </source>
</evidence>
<dbReference type="PANTHER" id="PTHR10858:SF23">
    <property type="entry name" value="DEOXYRIBONUCLEASE II"/>
    <property type="match status" value="1"/>
</dbReference>
<reference evidence="3" key="1">
    <citation type="submission" date="2021-12" db="EMBL/GenBank/DDBJ databases">
        <authorList>
            <person name="King R."/>
        </authorList>
    </citation>
    <scope>NUCLEOTIDE SEQUENCE</scope>
</reference>
<comment type="similarity">
    <text evidence="1">Belongs to the DNase II family.</text>
</comment>
<dbReference type="Pfam" id="PF03265">
    <property type="entry name" value="DNase_II"/>
    <property type="match status" value="1"/>
</dbReference>
<proteinExistence type="inferred from homology"/>
<dbReference type="CDD" id="cd09120">
    <property type="entry name" value="PLDc_DNaseII_1"/>
    <property type="match status" value="1"/>
</dbReference>
<feature type="non-terminal residue" evidence="3">
    <location>
        <position position="1"/>
    </location>
</feature>
<dbReference type="AlphaFoldDB" id="A0A9P0BCA8"/>
<name>A0A9P0BCA8_BRAAE</name>